<dbReference type="PANTHER" id="PTHR30629">
    <property type="entry name" value="PROPHAGE INTEGRASE"/>
    <property type="match status" value="1"/>
</dbReference>
<dbReference type="GO" id="GO:0006310">
    <property type="term" value="P:DNA recombination"/>
    <property type="evidence" value="ECO:0007669"/>
    <property type="project" value="UniProtKB-KW"/>
</dbReference>
<dbReference type="Pfam" id="PF00589">
    <property type="entry name" value="Phage_integrase"/>
    <property type="match status" value="1"/>
</dbReference>
<dbReference type="InterPro" id="IPR010998">
    <property type="entry name" value="Integrase_recombinase_N"/>
</dbReference>
<dbReference type="Gene3D" id="1.10.443.10">
    <property type="entry name" value="Intergrase catalytic core"/>
    <property type="match status" value="1"/>
</dbReference>
<dbReference type="InterPro" id="IPR013762">
    <property type="entry name" value="Integrase-like_cat_sf"/>
</dbReference>
<dbReference type="InterPro" id="IPR044068">
    <property type="entry name" value="CB"/>
</dbReference>
<dbReference type="InterPro" id="IPR002104">
    <property type="entry name" value="Integrase_catalytic"/>
</dbReference>
<evidence type="ECO:0000313" key="9">
    <source>
        <dbReference type="Proteomes" id="UP000062998"/>
    </source>
</evidence>
<dbReference type="PROSITE" id="PS51900">
    <property type="entry name" value="CB"/>
    <property type="match status" value="1"/>
</dbReference>
<proteinExistence type="inferred from homology"/>
<gene>
    <name evidence="8" type="ORF">WL73_25610</name>
</gene>
<dbReference type="InterPro" id="IPR011010">
    <property type="entry name" value="DNA_brk_join_enz"/>
</dbReference>
<dbReference type="PANTHER" id="PTHR30629:SF2">
    <property type="entry name" value="PROPHAGE INTEGRASE INTS-RELATED"/>
    <property type="match status" value="1"/>
</dbReference>
<dbReference type="Pfam" id="PF22022">
    <property type="entry name" value="Phage_int_M"/>
    <property type="match status" value="1"/>
</dbReference>
<protein>
    <submittedName>
        <fullName evidence="8">Integrase</fullName>
    </submittedName>
</protein>
<dbReference type="Proteomes" id="UP000062998">
    <property type="component" value="Unassembled WGS sequence"/>
</dbReference>
<dbReference type="InterPro" id="IPR050808">
    <property type="entry name" value="Phage_Integrase"/>
</dbReference>
<evidence type="ECO:0000313" key="8">
    <source>
        <dbReference type="EMBL" id="KWD94534.1"/>
    </source>
</evidence>
<name>A0A107F885_9BURK</name>
<evidence type="ECO:0000256" key="5">
    <source>
        <dbReference type="PROSITE-ProRule" id="PRU01248"/>
    </source>
</evidence>
<organism evidence="8 9">
    <name type="scientific">Burkholderia ubonensis</name>
    <dbReference type="NCBI Taxonomy" id="101571"/>
    <lineage>
        <taxon>Bacteria</taxon>
        <taxon>Pseudomonadati</taxon>
        <taxon>Pseudomonadota</taxon>
        <taxon>Betaproteobacteria</taxon>
        <taxon>Burkholderiales</taxon>
        <taxon>Burkholderiaceae</taxon>
        <taxon>Burkholderia</taxon>
        <taxon>Burkholderia cepacia complex</taxon>
    </lineage>
</organism>
<sequence length="418" mass="47206">MSAEAKRKIHRLSAIGVEKAKAPGYLGDGGGLYLQVSPSLTKSWIFRFKLHGRSREMGLGPYTALSLAEARKRAEDCRRLLLDGVDPIEARKGDRLQQKLQVARSMTFADCASTYIAAHRDAWKNAKHAQQWENTIETYANPVIGKLPIQDVDTNLVVRILDPIWKEKPETASRLRGRIEAILNWAKTRELRRGENPARWRGHLENLLAKRSRARSVRHHPALPYEEIGAFVAELRQQEGVAARALEFTILTAARTGEVIGATLDEFDDEQRVWTVPAGRMKGERAHRVPLSPQAVRIVKEMRSVTEGPFLFPGRTLDKPLSNMAMLVLLRRMGRGDLTVHGFRSTFRDWSSELTGYPREVAEAALAHAVGDQVEAAYRRGDLFAKRRQMMEAWAKYCDTPKRGGDVVPMRRKTSSQQ</sequence>
<feature type="domain" description="Tyr recombinase" evidence="6">
    <location>
        <begin position="218"/>
        <end position="391"/>
    </location>
</feature>
<evidence type="ECO:0000256" key="1">
    <source>
        <dbReference type="ARBA" id="ARBA00008857"/>
    </source>
</evidence>
<feature type="domain" description="Core-binding (CB)" evidence="7">
    <location>
        <begin position="106"/>
        <end position="187"/>
    </location>
</feature>
<dbReference type="InterPro" id="IPR025166">
    <property type="entry name" value="Integrase_DNA_bind_dom"/>
</dbReference>
<dbReference type="CDD" id="cd00801">
    <property type="entry name" value="INT_P4_C"/>
    <property type="match status" value="1"/>
</dbReference>
<dbReference type="SUPFAM" id="SSF56349">
    <property type="entry name" value="DNA breaking-rejoining enzymes"/>
    <property type="match status" value="1"/>
</dbReference>
<dbReference type="InterPro" id="IPR053876">
    <property type="entry name" value="Phage_int_M"/>
</dbReference>
<keyword evidence="4" id="KW-0233">DNA recombination</keyword>
<comment type="similarity">
    <text evidence="1">Belongs to the 'phage' integrase family.</text>
</comment>
<accession>A0A107F885</accession>
<evidence type="ECO:0000256" key="4">
    <source>
        <dbReference type="ARBA" id="ARBA00023172"/>
    </source>
</evidence>
<reference evidence="8 9" key="1">
    <citation type="submission" date="2015-11" db="EMBL/GenBank/DDBJ databases">
        <title>Expanding the genomic diversity of Burkholderia species for the development of highly accurate diagnostics.</title>
        <authorList>
            <person name="Sahl J."/>
            <person name="Keim P."/>
            <person name="Wagner D."/>
        </authorList>
    </citation>
    <scope>NUCLEOTIDE SEQUENCE [LARGE SCALE GENOMIC DNA]</scope>
    <source>
        <strain evidence="8 9">MSMB2167WGS</strain>
    </source>
</reference>
<evidence type="ECO:0000259" key="7">
    <source>
        <dbReference type="PROSITE" id="PS51900"/>
    </source>
</evidence>
<comment type="caution">
    <text evidence="8">The sequence shown here is derived from an EMBL/GenBank/DDBJ whole genome shotgun (WGS) entry which is preliminary data.</text>
</comment>
<dbReference type="OrthoDB" id="9775880at2"/>
<dbReference type="GO" id="GO:0003677">
    <property type="term" value="F:DNA binding"/>
    <property type="evidence" value="ECO:0007669"/>
    <property type="project" value="UniProtKB-UniRule"/>
</dbReference>
<dbReference type="RefSeq" id="WP_060327040.1">
    <property type="nucleotide sequence ID" value="NZ_LPIU01000020.1"/>
</dbReference>
<dbReference type="GO" id="GO:0015074">
    <property type="term" value="P:DNA integration"/>
    <property type="evidence" value="ECO:0007669"/>
    <property type="project" value="UniProtKB-KW"/>
</dbReference>
<evidence type="ECO:0000259" key="6">
    <source>
        <dbReference type="PROSITE" id="PS51898"/>
    </source>
</evidence>
<keyword evidence="3 5" id="KW-0238">DNA-binding</keyword>
<evidence type="ECO:0000256" key="3">
    <source>
        <dbReference type="ARBA" id="ARBA00023125"/>
    </source>
</evidence>
<dbReference type="Gene3D" id="3.30.160.390">
    <property type="entry name" value="Integrase, DNA-binding domain"/>
    <property type="match status" value="1"/>
</dbReference>
<dbReference type="AlphaFoldDB" id="A0A107F885"/>
<keyword evidence="2" id="KW-0229">DNA integration</keyword>
<dbReference type="PROSITE" id="PS51898">
    <property type="entry name" value="TYR_RECOMBINASE"/>
    <property type="match status" value="1"/>
</dbReference>
<dbReference type="Pfam" id="PF13356">
    <property type="entry name" value="Arm-DNA-bind_3"/>
    <property type="match status" value="1"/>
</dbReference>
<dbReference type="EMBL" id="LPIX01000097">
    <property type="protein sequence ID" value="KWD94534.1"/>
    <property type="molecule type" value="Genomic_DNA"/>
</dbReference>
<dbReference type="InterPro" id="IPR038488">
    <property type="entry name" value="Integrase_DNA-bd_sf"/>
</dbReference>
<dbReference type="Gene3D" id="1.10.150.130">
    <property type="match status" value="1"/>
</dbReference>
<evidence type="ECO:0000256" key="2">
    <source>
        <dbReference type="ARBA" id="ARBA00022908"/>
    </source>
</evidence>